<dbReference type="InterPro" id="IPR037066">
    <property type="entry name" value="Plug_dom_sf"/>
</dbReference>
<proteinExistence type="inferred from homology"/>
<dbReference type="SUPFAM" id="SSF49464">
    <property type="entry name" value="Carboxypeptidase regulatory domain-like"/>
    <property type="match status" value="1"/>
</dbReference>
<evidence type="ECO:0000256" key="2">
    <source>
        <dbReference type="ARBA" id="ARBA00022448"/>
    </source>
</evidence>
<evidence type="ECO:0000256" key="8">
    <source>
        <dbReference type="ARBA" id="ARBA00023170"/>
    </source>
</evidence>
<dbReference type="RefSeq" id="WP_255841903.1">
    <property type="nucleotide sequence ID" value="NZ_CP094358.1"/>
</dbReference>
<dbReference type="InterPro" id="IPR023996">
    <property type="entry name" value="TonB-dep_OMP_SusC/RagA"/>
</dbReference>
<dbReference type="Gene3D" id="2.60.40.1120">
    <property type="entry name" value="Carboxypeptidase-like, regulatory domain"/>
    <property type="match status" value="1"/>
</dbReference>
<evidence type="ECO:0000256" key="4">
    <source>
        <dbReference type="ARBA" id="ARBA00022692"/>
    </source>
</evidence>
<dbReference type="InterPro" id="IPR012910">
    <property type="entry name" value="Plug_dom"/>
</dbReference>
<feature type="domain" description="TonB-dependent receptor plug" evidence="13">
    <location>
        <begin position="202"/>
        <end position="330"/>
    </location>
</feature>
<evidence type="ECO:0000259" key="13">
    <source>
        <dbReference type="Pfam" id="PF07715"/>
    </source>
</evidence>
<dbReference type="GO" id="GO:0009279">
    <property type="term" value="C:cell outer membrane"/>
    <property type="evidence" value="ECO:0007669"/>
    <property type="project" value="UniProtKB-SubCell"/>
</dbReference>
<gene>
    <name evidence="14" type="ORF">MQE35_13120</name>
</gene>
<name>A0A9E7D2H0_9FLAO</name>
<evidence type="ECO:0000256" key="9">
    <source>
        <dbReference type="ARBA" id="ARBA00023237"/>
    </source>
</evidence>
<keyword evidence="6 11" id="KW-0798">TonB box</keyword>
<dbReference type="KEGG" id="fbm:MQE35_13120"/>
<dbReference type="InterPro" id="IPR008969">
    <property type="entry name" value="CarboxyPept-like_regulatory"/>
</dbReference>
<keyword evidence="8" id="KW-0675">Receptor</keyword>
<feature type="domain" description="TonB-dependent receptor-like beta-barrel" evidence="12">
    <location>
        <begin position="516"/>
        <end position="911"/>
    </location>
</feature>
<dbReference type="Proteomes" id="UP000831290">
    <property type="component" value="Chromosome"/>
</dbReference>
<dbReference type="InterPro" id="IPR036942">
    <property type="entry name" value="Beta-barrel_TonB_sf"/>
</dbReference>
<evidence type="ECO:0000256" key="10">
    <source>
        <dbReference type="PROSITE-ProRule" id="PRU01360"/>
    </source>
</evidence>
<dbReference type="Pfam" id="PF13715">
    <property type="entry name" value="CarbopepD_reg_2"/>
    <property type="match status" value="1"/>
</dbReference>
<dbReference type="PANTHER" id="PTHR30069">
    <property type="entry name" value="TONB-DEPENDENT OUTER MEMBRANE RECEPTOR"/>
    <property type="match status" value="1"/>
</dbReference>
<dbReference type="AlphaFoldDB" id="A0A9E7D2H0"/>
<evidence type="ECO:0000256" key="7">
    <source>
        <dbReference type="ARBA" id="ARBA00023136"/>
    </source>
</evidence>
<dbReference type="InterPro" id="IPR039426">
    <property type="entry name" value="TonB-dep_rcpt-like"/>
</dbReference>
<dbReference type="NCBIfam" id="TIGR04057">
    <property type="entry name" value="SusC_RagA_signa"/>
    <property type="match status" value="1"/>
</dbReference>
<reference evidence="14" key="1">
    <citation type="submission" date="2022-03" db="EMBL/GenBank/DDBJ databases">
        <title>Description of Abyssus ytuae gen. nov., sp. nov., a novel member of the family Flavobacteriaceae isolated from the sediment of Mariana Trench.</title>
        <authorList>
            <person name="Zhang J."/>
            <person name="Xu X."/>
        </authorList>
    </citation>
    <scope>NUCLEOTIDE SEQUENCE</scope>
    <source>
        <strain evidence="14">MT3330</strain>
    </source>
</reference>
<dbReference type="GO" id="GO:0015344">
    <property type="term" value="F:siderophore uptake transmembrane transporter activity"/>
    <property type="evidence" value="ECO:0007669"/>
    <property type="project" value="TreeGrafter"/>
</dbReference>
<evidence type="ECO:0000256" key="6">
    <source>
        <dbReference type="ARBA" id="ARBA00023077"/>
    </source>
</evidence>
<keyword evidence="2 10" id="KW-0813">Transport</keyword>
<keyword evidence="3 10" id="KW-1134">Transmembrane beta strand</keyword>
<organism evidence="14 15">
    <name type="scientific">Abyssalbus ytuae</name>
    <dbReference type="NCBI Taxonomy" id="2926907"/>
    <lineage>
        <taxon>Bacteria</taxon>
        <taxon>Pseudomonadati</taxon>
        <taxon>Bacteroidota</taxon>
        <taxon>Flavobacteriia</taxon>
        <taxon>Flavobacteriales</taxon>
        <taxon>Flavobacteriaceae</taxon>
        <taxon>Abyssalbus</taxon>
    </lineage>
</organism>
<keyword evidence="9 10" id="KW-0998">Cell outer membrane</keyword>
<keyword evidence="7 10" id="KW-0472">Membrane</keyword>
<dbReference type="GO" id="GO:0044718">
    <property type="term" value="P:siderophore transmembrane transport"/>
    <property type="evidence" value="ECO:0007669"/>
    <property type="project" value="TreeGrafter"/>
</dbReference>
<evidence type="ECO:0000256" key="11">
    <source>
        <dbReference type="RuleBase" id="RU003357"/>
    </source>
</evidence>
<dbReference type="InterPro" id="IPR000531">
    <property type="entry name" value="Beta-barrel_TonB"/>
</dbReference>
<keyword evidence="4 10" id="KW-0812">Transmembrane</keyword>
<dbReference type="Pfam" id="PF00593">
    <property type="entry name" value="TonB_dep_Rec_b-barrel"/>
    <property type="match status" value="1"/>
</dbReference>
<dbReference type="Gene3D" id="2.40.170.20">
    <property type="entry name" value="TonB-dependent receptor, beta-barrel domain"/>
    <property type="match status" value="1"/>
</dbReference>
<keyword evidence="5" id="KW-0732">Signal</keyword>
<dbReference type="Gene3D" id="2.170.130.10">
    <property type="entry name" value="TonB-dependent receptor, plug domain"/>
    <property type="match status" value="1"/>
</dbReference>
<dbReference type="PROSITE" id="PS52016">
    <property type="entry name" value="TONB_DEPENDENT_REC_3"/>
    <property type="match status" value="1"/>
</dbReference>
<accession>A0A9E7D2H0</accession>
<dbReference type="InterPro" id="IPR023997">
    <property type="entry name" value="TonB-dep_OMP_SusC/RagA_CS"/>
</dbReference>
<keyword evidence="15" id="KW-1185">Reference proteome</keyword>
<evidence type="ECO:0000256" key="5">
    <source>
        <dbReference type="ARBA" id="ARBA00022729"/>
    </source>
</evidence>
<dbReference type="SUPFAM" id="SSF56935">
    <property type="entry name" value="Porins"/>
    <property type="match status" value="1"/>
</dbReference>
<dbReference type="EMBL" id="CP094358">
    <property type="protein sequence ID" value="UOB16674.1"/>
    <property type="molecule type" value="Genomic_DNA"/>
</dbReference>
<evidence type="ECO:0000256" key="3">
    <source>
        <dbReference type="ARBA" id="ARBA00022452"/>
    </source>
</evidence>
<sequence>MKIILPFFFAVAFTFIPKSIFSQEANIVIDADKSVHLIQVFELIQEQTSYKFIYNDELIDNAPVIELKKGEVLLKDLLSDILSPINCNYKLTEGDVIIIKKIVQQLQPFTIQGSIFNNDEQPIPGVNILEKGTTNGVLSDFDGNFTLQVSSPNSTLIISYLGFATQEIAINNRSLINITLTEEISILDEVLVTALGIKRKRKELGYAFQEVKGDDLSDNPTVSIAQALYGKISGVNISQAAAGIGGSSRITIRGNNSINGDNQPLFIVDGVYLGNTGIGKITDNKSDKYTAGIDNGDGLSSLNTDDIENISVLKGGAASALYGERGANGVIVITTKKGEKKSFKVDYNLTVTFDTANAKYEDYQTSYGSGSRGLLPNPDEINTIQASTTNAWGPKFGTVDEQIRIFDGSFKPYENVENNIQNFFNTGVTYNNNISLSGGSDNITYRFSYGNLQSKDIIPNSGLKRHSFSLRATQELDKLYLDGKMSYIIEDVNNRPALADDPNNIGFSLARLAPNINQAWLQNYEDSEGNYYEWSSDPFRLNPYYVISENSNISSKNRFLGSFSLNYDITKWLKVKALMGMDKFDYTVSDFVNSGTNLPGRQNGGLNTEDISFKEYNIEGSLSFNKQFSDYKISIAVGSSHRKTQRTDGGFFATDMIQRGINNLANFSKKTLLEKTNKQILVKSFFSYFRSNYKNLIFLDVTARNDWNSTLATAIGTNSDVANDYSFFYPSVSASLIFSKLLNLPTSIMSFGKIRASWAGTGKAPEEPYATMPYYIVKPQPLLGQPLGSIGNGVVPNKALKPEISHTKEIGIDLSLFNNRLGIDLSYYKTRTKNQLVIVSISQASGYYGAWENIGIVENNGFETLITAGIFRAPKGLNWDISLNFSKNTNKVIHLKDDTNTQVISIARWAGAQIIAQVGKSSSEIFGQKLLRSPDGQVIMGDDGLPKLTGTYESLGKVAPDWIMGITNELSFKGFNLGASVDGKFGGHVYSMTNAFAAASGLLDITVAGRDEYNNWVQQKLNEGLTISQINALVPEAGLIPKGVVEVYDANGNLSYQENTKPVNPEDYWNYFFGENTTPEPFVYDASYVKLREINLSYTFPNTIFKKMKLNIDRLKLSVIGRNLWTIYSNIPNIDPESTYTSGNGQGFEYGSIPYRKSYGFNLQLTF</sequence>
<dbReference type="NCBIfam" id="TIGR04056">
    <property type="entry name" value="OMP_RagA_SusC"/>
    <property type="match status" value="1"/>
</dbReference>
<protein>
    <submittedName>
        <fullName evidence="14">SusC/RagA family TonB-linked outer membrane protein</fullName>
    </submittedName>
</protein>
<dbReference type="Pfam" id="PF07715">
    <property type="entry name" value="Plug"/>
    <property type="match status" value="1"/>
</dbReference>
<evidence type="ECO:0000313" key="15">
    <source>
        <dbReference type="Proteomes" id="UP000831290"/>
    </source>
</evidence>
<evidence type="ECO:0000313" key="14">
    <source>
        <dbReference type="EMBL" id="UOB16674.1"/>
    </source>
</evidence>
<evidence type="ECO:0000256" key="1">
    <source>
        <dbReference type="ARBA" id="ARBA00004571"/>
    </source>
</evidence>
<evidence type="ECO:0000259" key="12">
    <source>
        <dbReference type="Pfam" id="PF00593"/>
    </source>
</evidence>
<comment type="subcellular location">
    <subcellularLocation>
        <location evidence="1 10">Cell outer membrane</location>
        <topology evidence="1 10">Multi-pass membrane protein</topology>
    </subcellularLocation>
</comment>
<dbReference type="PANTHER" id="PTHR30069:SF29">
    <property type="entry name" value="HEMOGLOBIN AND HEMOGLOBIN-HAPTOGLOBIN-BINDING PROTEIN 1-RELATED"/>
    <property type="match status" value="1"/>
</dbReference>
<comment type="similarity">
    <text evidence="10 11">Belongs to the TonB-dependent receptor family.</text>
</comment>